<feature type="transmembrane region" description="Helical" evidence="5">
    <location>
        <begin position="86"/>
        <end position="111"/>
    </location>
</feature>
<feature type="transmembrane region" description="Helical" evidence="5">
    <location>
        <begin position="53"/>
        <end position="74"/>
    </location>
</feature>
<evidence type="ECO:0000313" key="7">
    <source>
        <dbReference type="EMBL" id="PXX71535.1"/>
    </source>
</evidence>
<dbReference type="InterPro" id="IPR011701">
    <property type="entry name" value="MFS"/>
</dbReference>
<proteinExistence type="predicted"/>
<dbReference type="PANTHER" id="PTHR23508:SF10">
    <property type="entry name" value="CARBOXYLIC ACID TRANSPORTER PROTEIN HOMOLOG"/>
    <property type="match status" value="1"/>
</dbReference>
<evidence type="ECO:0000256" key="5">
    <source>
        <dbReference type="SAM" id="Phobius"/>
    </source>
</evidence>
<dbReference type="OrthoDB" id="9787026at2"/>
<dbReference type="Proteomes" id="UP000247569">
    <property type="component" value="Unassembled WGS sequence"/>
</dbReference>
<dbReference type="PANTHER" id="PTHR23508">
    <property type="entry name" value="CARBOXYLIC ACID TRANSPORTER PROTEIN HOMOLOG"/>
    <property type="match status" value="1"/>
</dbReference>
<keyword evidence="3 5" id="KW-1133">Transmembrane helix</keyword>
<comment type="caution">
    <text evidence="7">The sequence shown here is derived from an EMBL/GenBank/DDBJ whole genome shotgun (WGS) entry which is preliminary data.</text>
</comment>
<dbReference type="GO" id="GO:0046943">
    <property type="term" value="F:carboxylic acid transmembrane transporter activity"/>
    <property type="evidence" value="ECO:0007669"/>
    <property type="project" value="TreeGrafter"/>
</dbReference>
<keyword evidence="2 5" id="KW-0812">Transmembrane</keyword>
<dbReference type="Gene3D" id="1.20.1250.20">
    <property type="entry name" value="MFS general substrate transporter like domains"/>
    <property type="match status" value="2"/>
</dbReference>
<evidence type="ECO:0000256" key="4">
    <source>
        <dbReference type="ARBA" id="ARBA00023136"/>
    </source>
</evidence>
<dbReference type="AlphaFoldDB" id="A0A318KF15"/>
<evidence type="ECO:0000259" key="6">
    <source>
        <dbReference type="PROSITE" id="PS50850"/>
    </source>
</evidence>
<evidence type="ECO:0000256" key="3">
    <source>
        <dbReference type="ARBA" id="ARBA00022989"/>
    </source>
</evidence>
<comment type="subcellular location">
    <subcellularLocation>
        <location evidence="1">Cell membrane</location>
        <topology evidence="1">Multi-pass membrane protein</topology>
    </subcellularLocation>
</comment>
<reference evidence="7 8" key="1">
    <citation type="submission" date="2018-05" db="EMBL/GenBank/DDBJ databases">
        <title>Genomic Encyclopedia of Type Strains, Phase IV (KMG-IV): sequencing the most valuable type-strain genomes for metagenomic binning, comparative biology and taxonomic classification.</title>
        <authorList>
            <person name="Goeker M."/>
        </authorList>
    </citation>
    <scope>NUCLEOTIDE SEQUENCE [LARGE SCALE GENOMIC DNA]</scope>
    <source>
        <strain evidence="7 8">DSM 44704</strain>
    </source>
</reference>
<dbReference type="Pfam" id="PF07690">
    <property type="entry name" value="MFS_1"/>
    <property type="match status" value="2"/>
</dbReference>
<protein>
    <submittedName>
        <fullName evidence="7">AAHS family benzoate transporter-like MFS transporter</fullName>
    </submittedName>
</protein>
<feature type="transmembrane region" description="Helical" evidence="5">
    <location>
        <begin position="216"/>
        <end position="238"/>
    </location>
</feature>
<feature type="transmembrane region" description="Helical" evidence="5">
    <location>
        <begin position="142"/>
        <end position="165"/>
    </location>
</feature>
<dbReference type="SUPFAM" id="SSF103473">
    <property type="entry name" value="MFS general substrate transporter"/>
    <property type="match status" value="1"/>
</dbReference>
<dbReference type="InterPro" id="IPR020846">
    <property type="entry name" value="MFS_dom"/>
</dbReference>
<evidence type="ECO:0000313" key="8">
    <source>
        <dbReference type="Proteomes" id="UP000247569"/>
    </source>
</evidence>
<evidence type="ECO:0000256" key="2">
    <source>
        <dbReference type="ARBA" id="ARBA00022692"/>
    </source>
</evidence>
<sequence length="412" mass="42831">MMHPTAAVRPHPARRSVLALAFLVLLVEGYDQFAVGTVGPALLSYEPWHAGHSVMGVIGSATSLGLPFGSFAAGWAVTRWGLRRPLLFGVAWTAFTMLCGALAPTLGLFIAARFGTGIGIGLLVPLISTLVSTFAPPRHRALLLTVTLSAIAFGGTLSTLAGKFLLPHMHFQWLFLPGLLGVLLLPAIWRLAPAEAVSLAGAGGRARLREVLAPRFRYGTALFWVAAIMGLALVYSTTAWLPVTMVKAGYDVGSSFDFTIAFTLGAGFGNMALGALADRGPLREVTLGCFSLAVVALFVLSTPQPHWLLLAVSALAGIGALGAQNMVIASMASFYPAELRGAGLGLALAVGRVGAIAGPTYVGVATDLIGSPKAGFYAFMLPALIGAVAVTALPHWRRGQHDNAETAEPVAA</sequence>
<organism evidence="7 8">
    <name type="scientific">Nocardia tenerifensis</name>
    <dbReference type="NCBI Taxonomy" id="228006"/>
    <lineage>
        <taxon>Bacteria</taxon>
        <taxon>Bacillati</taxon>
        <taxon>Actinomycetota</taxon>
        <taxon>Actinomycetes</taxon>
        <taxon>Mycobacteriales</taxon>
        <taxon>Nocardiaceae</taxon>
        <taxon>Nocardia</taxon>
    </lineage>
</organism>
<feature type="transmembrane region" description="Helical" evidence="5">
    <location>
        <begin position="284"/>
        <end position="301"/>
    </location>
</feature>
<accession>A0A318KF15</accession>
<gene>
    <name evidence="7" type="ORF">DFR70_101969</name>
</gene>
<feature type="transmembrane region" description="Helical" evidence="5">
    <location>
        <begin position="341"/>
        <end position="362"/>
    </location>
</feature>
<keyword evidence="4 5" id="KW-0472">Membrane</keyword>
<evidence type="ECO:0000256" key="1">
    <source>
        <dbReference type="ARBA" id="ARBA00004651"/>
    </source>
</evidence>
<feature type="transmembrane region" description="Helical" evidence="5">
    <location>
        <begin position="171"/>
        <end position="189"/>
    </location>
</feature>
<feature type="transmembrane region" description="Helical" evidence="5">
    <location>
        <begin position="307"/>
        <end position="329"/>
    </location>
</feature>
<dbReference type="RefSeq" id="WP_110293353.1">
    <property type="nucleotide sequence ID" value="NZ_QJKF01000001.1"/>
</dbReference>
<feature type="transmembrane region" description="Helical" evidence="5">
    <location>
        <begin position="374"/>
        <end position="393"/>
    </location>
</feature>
<keyword evidence="8" id="KW-1185">Reference proteome</keyword>
<dbReference type="InterPro" id="IPR036259">
    <property type="entry name" value="MFS_trans_sf"/>
</dbReference>
<feature type="transmembrane region" description="Helical" evidence="5">
    <location>
        <begin position="117"/>
        <end position="135"/>
    </location>
</feature>
<name>A0A318KF15_9NOCA</name>
<feature type="domain" description="Major facilitator superfamily (MFS) profile" evidence="6">
    <location>
        <begin position="17"/>
        <end position="398"/>
    </location>
</feature>
<dbReference type="GO" id="GO:0005886">
    <property type="term" value="C:plasma membrane"/>
    <property type="evidence" value="ECO:0007669"/>
    <property type="project" value="UniProtKB-SubCell"/>
</dbReference>
<dbReference type="PROSITE" id="PS50850">
    <property type="entry name" value="MFS"/>
    <property type="match status" value="1"/>
</dbReference>
<feature type="transmembrane region" description="Helical" evidence="5">
    <location>
        <begin position="258"/>
        <end position="277"/>
    </location>
</feature>
<dbReference type="EMBL" id="QJKF01000001">
    <property type="protein sequence ID" value="PXX71535.1"/>
    <property type="molecule type" value="Genomic_DNA"/>
</dbReference>